<dbReference type="RefSeq" id="WP_138087034.1">
    <property type="nucleotide sequence ID" value="NZ_VAUV01000010.1"/>
</dbReference>
<dbReference type="AlphaFoldDB" id="A0A5R8KEH4"/>
<organism evidence="1 2">
    <name type="scientific">Phragmitibacter flavus</name>
    <dbReference type="NCBI Taxonomy" id="2576071"/>
    <lineage>
        <taxon>Bacteria</taxon>
        <taxon>Pseudomonadati</taxon>
        <taxon>Verrucomicrobiota</taxon>
        <taxon>Verrucomicrobiia</taxon>
        <taxon>Verrucomicrobiales</taxon>
        <taxon>Verrucomicrobiaceae</taxon>
        <taxon>Phragmitibacter</taxon>
    </lineage>
</organism>
<evidence type="ECO:0000313" key="1">
    <source>
        <dbReference type="EMBL" id="TLD69979.1"/>
    </source>
</evidence>
<gene>
    <name evidence="1" type="ORF">FEM03_14705</name>
</gene>
<dbReference type="OrthoDB" id="197529at2"/>
<comment type="caution">
    <text evidence="1">The sequence shown here is derived from an EMBL/GenBank/DDBJ whole genome shotgun (WGS) entry which is preliminary data.</text>
</comment>
<protein>
    <submittedName>
        <fullName evidence="1">Uncharacterized protein</fullName>
    </submittedName>
</protein>
<accession>A0A5R8KEH4</accession>
<keyword evidence="2" id="KW-1185">Reference proteome</keyword>
<dbReference type="EMBL" id="VAUV01000010">
    <property type="protein sequence ID" value="TLD69979.1"/>
    <property type="molecule type" value="Genomic_DNA"/>
</dbReference>
<dbReference type="Proteomes" id="UP000306196">
    <property type="component" value="Unassembled WGS sequence"/>
</dbReference>
<evidence type="ECO:0000313" key="2">
    <source>
        <dbReference type="Proteomes" id="UP000306196"/>
    </source>
</evidence>
<reference evidence="1 2" key="1">
    <citation type="submission" date="2019-05" db="EMBL/GenBank/DDBJ databases">
        <title>Verrucobacter flavum gen. nov., sp. nov. a new member of the family Verrucomicrobiaceae.</title>
        <authorList>
            <person name="Szuroczki S."/>
            <person name="Abbaszade G."/>
            <person name="Szabo A."/>
            <person name="Felfoldi T."/>
            <person name="Schumann P."/>
            <person name="Boka K."/>
            <person name="Keki Z."/>
            <person name="Toumi M."/>
            <person name="Toth E."/>
        </authorList>
    </citation>
    <scope>NUCLEOTIDE SEQUENCE [LARGE SCALE GENOMIC DNA]</scope>
    <source>
        <strain evidence="1 2">MG-N-17</strain>
    </source>
</reference>
<proteinExistence type="predicted"/>
<name>A0A5R8KEH4_9BACT</name>
<sequence>MTTTYEITNIFETEADAQSLLYAPPAKPLHFRKSMRYVFDYEGGESALDAFVHEVLVDRISQKSHKDSDPLWSGSAFILDYGMKGGALDLEKEAILSYYRKLENPGFELKKLALRTRIYVFGEGADPAVFERDIVNPAVQNSEVLRAA</sequence>